<name>A0ABN7TT55_9BACL</name>
<keyword evidence="5 8" id="KW-1133">Transmembrane helix</keyword>
<keyword evidence="4 8" id="KW-0812">Transmembrane</keyword>
<accession>A0ABN7TT55</accession>
<dbReference type="PANTHER" id="PTHR32322:SF18">
    <property type="entry name" value="S-ADENOSYLMETHIONINE_S-ADENOSYLHOMOCYSTEINE TRANSPORTER"/>
    <property type="match status" value="1"/>
</dbReference>
<evidence type="ECO:0000256" key="7">
    <source>
        <dbReference type="SAM" id="MobiDB-lite"/>
    </source>
</evidence>
<evidence type="ECO:0000256" key="6">
    <source>
        <dbReference type="ARBA" id="ARBA00023136"/>
    </source>
</evidence>
<feature type="transmembrane region" description="Helical" evidence="8">
    <location>
        <begin position="154"/>
        <end position="172"/>
    </location>
</feature>
<dbReference type="PANTHER" id="PTHR32322">
    <property type="entry name" value="INNER MEMBRANE TRANSPORTER"/>
    <property type="match status" value="1"/>
</dbReference>
<evidence type="ECO:0000256" key="1">
    <source>
        <dbReference type="ARBA" id="ARBA00004651"/>
    </source>
</evidence>
<organism evidence="10 11">
    <name type="scientific">Paenibacillus allorhizosphaerae</name>
    <dbReference type="NCBI Taxonomy" id="2849866"/>
    <lineage>
        <taxon>Bacteria</taxon>
        <taxon>Bacillati</taxon>
        <taxon>Bacillota</taxon>
        <taxon>Bacilli</taxon>
        <taxon>Bacillales</taxon>
        <taxon>Paenibacillaceae</taxon>
        <taxon>Paenibacillus</taxon>
    </lineage>
</organism>
<feature type="region of interest" description="Disordered" evidence="7">
    <location>
        <begin position="1"/>
        <end position="26"/>
    </location>
</feature>
<evidence type="ECO:0000313" key="10">
    <source>
        <dbReference type="EMBL" id="CAG7654802.1"/>
    </source>
</evidence>
<comment type="subcellular location">
    <subcellularLocation>
        <location evidence="1">Cell membrane</location>
        <topology evidence="1">Multi-pass membrane protein</topology>
    </subcellularLocation>
</comment>
<keyword evidence="11" id="KW-1185">Reference proteome</keyword>
<gene>
    <name evidence="10" type="ORF">PAECIP111802_05884</name>
</gene>
<feature type="transmembrane region" description="Helical" evidence="8">
    <location>
        <begin position="69"/>
        <end position="89"/>
    </location>
</feature>
<feature type="domain" description="EamA" evidence="9">
    <location>
        <begin position="38"/>
        <end position="170"/>
    </location>
</feature>
<evidence type="ECO:0000256" key="5">
    <source>
        <dbReference type="ARBA" id="ARBA00022989"/>
    </source>
</evidence>
<feature type="transmembrane region" description="Helical" evidence="8">
    <location>
        <begin position="129"/>
        <end position="147"/>
    </location>
</feature>
<feature type="transmembrane region" description="Helical" evidence="8">
    <location>
        <begin position="307"/>
        <end position="327"/>
    </location>
</feature>
<proteinExistence type="inferred from homology"/>
<dbReference type="Proteomes" id="UP000730618">
    <property type="component" value="Unassembled WGS sequence"/>
</dbReference>
<evidence type="ECO:0000256" key="4">
    <source>
        <dbReference type="ARBA" id="ARBA00022692"/>
    </source>
</evidence>
<dbReference type="EMBL" id="CAJVCE010000023">
    <property type="protein sequence ID" value="CAG7654802.1"/>
    <property type="molecule type" value="Genomic_DNA"/>
</dbReference>
<feature type="domain" description="EamA" evidence="9">
    <location>
        <begin position="183"/>
        <end position="324"/>
    </location>
</feature>
<keyword evidence="6 8" id="KW-0472">Membrane</keyword>
<feature type="transmembrane region" description="Helical" evidence="8">
    <location>
        <begin position="40"/>
        <end position="63"/>
    </location>
</feature>
<feature type="transmembrane region" description="Helical" evidence="8">
    <location>
        <begin position="214"/>
        <end position="231"/>
    </location>
</feature>
<evidence type="ECO:0000256" key="8">
    <source>
        <dbReference type="SAM" id="Phobius"/>
    </source>
</evidence>
<feature type="transmembrane region" description="Helical" evidence="8">
    <location>
        <begin position="251"/>
        <end position="272"/>
    </location>
</feature>
<sequence>MTIRPNIDQVHGSESAEPATDNARNATQPASFGRRKLAHVLAVLNAVVIGLSFLLVKLTLTYADPLDTLTYRFAAAFVIMILPAALGIVKLRYRGKPLSVLLLLSSLYPIGYFLLQTCGLQYATSAEGGIISAFTPIATMVLASVFLKEKTTLLQKLFIALSTFGVSFIFAMKGSGIDVSTMTGIVLLLIACVLFAGYSVLARAATRQFSSAEISCFMVGAAFVSMLVVSLTTHATMGTLGAFVAPLANGAFVAIIVALGAVQFATAFMANYILSKIEASKMSVFANLSTVVSIASGAVFLQEAVTWYHLVGSAFIIAGVIGTNVSARHALSSQTRKPIAKARS</sequence>
<protein>
    <recommendedName>
        <fullName evidence="9">EamA domain-containing protein</fullName>
    </recommendedName>
</protein>
<dbReference type="InterPro" id="IPR000620">
    <property type="entry name" value="EamA_dom"/>
</dbReference>
<evidence type="ECO:0000313" key="11">
    <source>
        <dbReference type="Proteomes" id="UP000730618"/>
    </source>
</evidence>
<feature type="transmembrane region" description="Helical" evidence="8">
    <location>
        <begin position="284"/>
        <end position="301"/>
    </location>
</feature>
<dbReference type="Pfam" id="PF00892">
    <property type="entry name" value="EamA"/>
    <property type="match status" value="2"/>
</dbReference>
<dbReference type="InterPro" id="IPR050638">
    <property type="entry name" value="AA-Vitamin_Transporters"/>
</dbReference>
<dbReference type="RefSeq" id="WP_218102085.1">
    <property type="nucleotide sequence ID" value="NZ_CAJVCE010000023.1"/>
</dbReference>
<evidence type="ECO:0000256" key="3">
    <source>
        <dbReference type="ARBA" id="ARBA00022475"/>
    </source>
</evidence>
<feature type="transmembrane region" description="Helical" evidence="8">
    <location>
        <begin position="184"/>
        <end position="202"/>
    </location>
</feature>
<reference evidence="10 11" key="1">
    <citation type="submission" date="2021-06" db="EMBL/GenBank/DDBJ databases">
        <authorList>
            <person name="Criscuolo A."/>
        </authorList>
    </citation>
    <scope>NUCLEOTIDE SEQUENCE [LARGE SCALE GENOMIC DNA]</scope>
    <source>
        <strain evidence="11">CIP 111802</strain>
    </source>
</reference>
<feature type="transmembrane region" description="Helical" evidence="8">
    <location>
        <begin position="101"/>
        <end position="123"/>
    </location>
</feature>
<comment type="caution">
    <text evidence="10">The sequence shown here is derived from an EMBL/GenBank/DDBJ whole genome shotgun (WGS) entry which is preliminary data.</text>
</comment>
<comment type="similarity">
    <text evidence="2">Belongs to the EamA transporter family.</text>
</comment>
<evidence type="ECO:0000259" key="9">
    <source>
        <dbReference type="Pfam" id="PF00892"/>
    </source>
</evidence>
<keyword evidence="3" id="KW-1003">Cell membrane</keyword>
<evidence type="ECO:0000256" key="2">
    <source>
        <dbReference type="ARBA" id="ARBA00007362"/>
    </source>
</evidence>